<feature type="domain" description="NADPH-dependent 7-cyano-7-deazaguanine reductase N-terminal" evidence="6">
    <location>
        <begin position="18"/>
        <end position="127"/>
    </location>
</feature>
<reference evidence="7 9" key="1">
    <citation type="submission" date="2015-04" db="EMBL/GenBank/DDBJ databases">
        <title>Genome sequence of Kerstersia gyiorum CG1.</title>
        <authorList>
            <person name="Greninger A.L."/>
            <person name="Kozyreva V."/>
            <person name="Chaturvedi V."/>
        </authorList>
    </citation>
    <scope>NUCLEOTIDE SEQUENCE [LARGE SCALE GENOMIC DNA]</scope>
    <source>
        <strain evidence="7 9">CG1</strain>
    </source>
</reference>
<dbReference type="SUPFAM" id="SSF55620">
    <property type="entry name" value="Tetrahydrobiopterin biosynthesis enzymes-like"/>
    <property type="match status" value="1"/>
</dbReference>
<comment type="similarity">
    <text evidence="5">Belongs to the GTP cyclohydrolase I family. QueF type 2 subfamily.</text>
</comment>
<evidence type="ECO:0000256" key="5">
    <source>
        <dbReference type="HAMAP-Rule" id="MF_00817"/>
    </source>
</evidence>
<organism evidence="7 9">
    <name type="scientific">Kerstersia gyiorum</name>
    <dbReference type="NCBI Taxonomy" id="206506"/>
    <lineage>
        <taxon>Bacteria</taxon>
        <taxon>Pseudomonadati</taxon>
        <taxon>Pseudomonadota</taxon>
        <taxon>Betaproteobacteria</taxon>
        <taxon>Burkholderiales</taxon>
        <taxon>Alcaligenaceae</taxon>
        <taxon>Kerstersia</taxon>
    </lineage>
</organism>
<gene>
    <name evidence="5" type="primary">queF</name>
    <name evidence="7" type="ORF">AAV32_08030</name>
    <name evidence="8" type="ORF">EV679_3353</name>
</gene>
<dbReference type="RefSeq" id="WP_068370187.1">
    <property type="nucleotide sequence ID" value="NZ_CBCSEB010000005.1"/>
</dbReference>
<dbReference type="STRING" id="206506.AAV32_08030"/>
<protein>
    <recommendedName>
        <fullName evidence="5">NADPH-dependent 7-cyano-7-deazaguanine reductase</fullName>
        <ecNumber evidence="5">1.7.1.13</ecNumber>
    </recommendedName>
    <alternativeName>
        <fullName evidence="5">7-cyano-7-carbaguanine reductase</fullName>
    </alternativeName>
    <alternativeName>
        <fullName evidence="5">NADPH-dependent nitrile oxidoreductase</fullName>
    </alternativeName>
    <alternativeName>
        <fullName evidence="5">PreQ(0) reductase</fullName>
    </alternativeName>
</protein>
<comment type="caution">
    <text evidence="7">The sequence shown here is derived from an EMBL/GenBank/DDBJ whole genome shotgun (WGS) entry which is preliminary data.</text>
</comment>
<keyword evidence="1 5" id="KW-0963">Cytoplasm</keyword>
<keyword evidence="3 5" id="KW-0521">NADP</keyword>
<dbReference type="Pfam" id="PF14489">
    <property type="entry name" value="QueF"/>
    <property type="match status" value="1"/>
</dbReference>
<dbReference type="EC" id="1.7.1.13" evidence="5"/>
<dbReference type="PANTHER" id="PTHR34354:SF1">
    <property type="entry name" value="NADPH-DEPENDENT 7-CYANO-7-DEAZAGUANINE REDUCTASE"/>
    <property type="match status" value="1"/>
</dbReference>
<dbReference type="Gene3D" id="3.30.1130.10">
    <property type="match status" value="2"/>
</dbReference>
<evidence type="ECO:0000313" key="7">
    <source>
        <dbReference type="EMBL" id="KKO71915.1"/>
    </source>
</evidence>
<evidence type="ECO:0000256" key="1">
    <source>
        <dbReference type="ARBA" id="ARBA00022490"/>
    </source>
</evidence>
<comment type="function">
    <text evidence="5">Catalyzes the NADPH-dependent reduction of 7-cyano-7-deazaguanine (preQ0) to 7-aminomethyl-7-deazaguanine (preQ1).</text>
</comment>
<dbReference type="InterPro" id="IPR050084">
    <property type="entry name" value="NADPH_dep_7-cyano-7-deazaG_red"/>
</dbReference>
<feature type="binding site" evidence="5">
    <location>
        <begin position="225"/>
        <end position="226"/>
    </location>
    <ligand>
        <name>substrate</name>
    </ligand>
</feature>
<accession>A0A171KSP8</accession>
<comment type="pathway">
    <text evidence="5">tRNA modification; tRNA-queuosine biosynthesis.</text>
</comment>
<dbReference type="AlphaFoldDB" id="A0A171KSP8"/>
<dbReference type="PANTHER" id="PTHR34354">
    <property type="entry name" value="NADPH-DEPENDENT 7-CYANO-7-DEAZAGUANINE REDUCTASE"/>
    <property type="match status" value="1"/>
</dbReference>
<dbReference type="Pfam" id="PF14819">
    <property type="entry name" value="QueF_N"/>
    <property type="match status" value="1"/>
</dbReference>
<evidence type="ECO:0000259" key="6">
    <source>
        <dbReference type="Pfam" id="PF14819"/>
    </source>
</evidence>
<dbReference type="Proteomes" id="UP000292039">
    <property type="component" value="Unassembled WGS sequence"/>
</dbReference>
<dbReference type="GO" id="GO:0008616">
    <property type="term" value="P:tRNA queuosine(34) biosynthetic process"/>
    <property type="evidence" value="ECO:0007669"/>
    <property type="project" value="UniProtKB-UniRule"/>
</dbReference>
<name>A0A171KSP8_9BURK</name>
<dbReference type="HAMAP" id="MF_00817">
    <property type="entry name" value="QueF_type2"/>
    <property type="match status" value="1"/>
</dbReference>
<keyword evidence="2 5" id="KW-0671">Queuosine biosynthesis</keyword>
<comment type="catalytic activity">
    <reaction evidence="5">
        <text>7-aminomethyl-7-carbaguanine + 2 NADP(+) = 7-cyano-7-carbaguanine + 2 NADPH + 3 H(+)</text>
        <dbReference type="Rhea" id="RHEA:13409"/>
        <dbReference type="ChEBI" id="CHEBI:15378"/>
        <dbReference type="ChEBI" id="CHEBI:45075"/>
        <dbReference type="ChEBI" id="CHEBI:57783"/>
        <dbReference type="ChEBI" id="CHEBI:58349"/>
        <dbReference type="ChEBI" id="CHEBI:58703"/>
        <dbReference type="EC" id="1.7.1.13"/>
    </reaction>
</comment>
<dbReference type="GO" id="GO:0033739">
    <property type="term" value="F:preQ1 synthase activity"/>
    <property type="evidence" value="ECO:0007669"/>
    <property type="project" value="UniProtKB-UniRule"/>
</dbReference>
<dbReference type="GO" id="GO:0004553">
    <property type="term" value="F:hydrolase activity, hydrolyzing O-glycosyl compounds"/>
    <property type="evidence" value="ECO:0007669"/>
    <property type="project" value="InterPro"/>
</dbReference>
<feature type="active site" description="Proton donor" evidence="5">
    <location>
        <position position="193"/>
    </location>
</feature>
<dbReference type="InterPro" id="IPR016428">
    <property type="entry name" value="QueF_type2"/>
</dbReference>
<dbReference type="PROSITE" id="PS01095">
    <property type="entry name" value="GH18_1"/>
    <property type="match status" value="1"/>
</dbReference>
<proteinExistence type="inferred from homology"/>
<dbReference type="InterPro" id="IPR001579">
    <property type="entry name" value="Glyco_hydro_18_chit_AS"/>
</dbReference>
<feature type="binding site" evidence="5">
    <location>
        <begin position="254"/>
        <end position="255"/>
    </location>
    <ligand>
        <name>NADPH</name>
        <dbReference type="ChEBI" id="CHEBI:57783"/>
    </ligand>
</feature>
<dbReference type="GO" id="GO:0005737">
    <property type="term" value="C:cytoplasm"/>
    <property type="evidence" value="ECO:0007669"/>
    <property type="project" value="UniProtKB-SubCell"/>
</dbReference>
<evidence type="ECO:0000313" key="8">
    <source>
        <dbReference type="EMBL" id="RZS64999.1"/>
    </source>
</evidence>
<evidence type="ECO:0000256" key="4">
    <source>
        <dbReference type="ARBA" id="ARBA00023002"/>
    </source>
</evidence>
<keyword evidence="9" id="KW-1185">Reference proteome</keyword>
<comment type="subunit">
    <text evidence="5">Homodimer.</text>
</comment>
<reference evidence="8 10" key="2">
    <citation type="submission" date="2019-02" db="EMBL/GenBank/DDBJ databases">
        <title>Genomic Encyclopedia of Type Strains, Phase IV (KMG-IV): sequencing the most valuable type-strain genomes for metagenomic binning, comparative biology and taxonomic classification.</title>
        <authorList>
            <person name="Goeker M."/>
        </authorList>
    </citation>
    <scope>NUCLEOTIDE SEQUENCE [LARGE SCALE GENOMIC DNA]</scope>
    <source>
        <strain evidence="8 10">DSM 16618</strain>
    </source>
</reference>
<evidence type="ECO:0000313" key="10">
    <source>
        <dbReference type="Proteomes" id="UP000292039"/>
    </source>
</evidence>
<sequence length="279" mass="30764">MSHTPLPGATLLGQSVSYPDHYDPTVLHAIPREAARQALGYAAVLPFQGADIWRAYELSWLNARGKPLVATASFVIPADSPNLIESKSFKLYLNSHNQARHASAATLQELLARDLSRVAQAPVQVALQLEAGDMATPPLAELSGQCIDGLDIDIERYDPAPELLACRPDAGTIEETLVSRLLRSNCPVTSQPDWGSVQIQYRGPAMDHAALLRYIVSYRTHTGFHEQCVEQIFRDIMAQCRPEQLRVHACYTRRGGLDINPWRGTHGMPAPDAARTPRQ</sequence>
<dbReference type="PIRSF" id="PIRSF004750">
    <property type="entry name" value="Nitrile_oxidored_YqcD_prd"/>
    <property type="match status" value="1"/>
</dbReference>
<evidence type="ECO:0000313" key="9">
    <source>
        <dbReference type="Proteomes" id="UP000078084"/>
    </source>
</evidence>
<comment type="subcellular location">
    <subcellularLocation>
        <location evidence="5">Cytoplasm</location>
    </subcellularLocation>
</comment>
<dbReference type="UniPathway" id="UPA00392"/>
<evidence type="ECO:0000256" key="3">
    <source>
        <dbReference type="ARBA" id="ARBA00022857"/>
    </source>
</evidence>
<dbReference type="NCBIfam" id="TIGR03138">
    <property type="entry name" value="QueF"/>
    <property type="match status" value="1"/>
</dbReference>
<evidence type="ECO:0000256" key="2">
    <source>
        <dbReference type="ARBA" id="ARBA00022785"/>
    </source>
</evidence>
<feature type="binding site" evidence="5">
    <location>
        <begin position="84"/>
        <end position="86"/>
    </location>
    <ligand>
        <name>substrate</name>
    </ligand>
</feature>
<dbReference type="GO" id="GO:0005975">
    <property type="term" value="P:carbohydrate metabolic process"/>
    <property type="evidence" value="ECO:0007669"/>
    <property type="project" value="InterPro"/>
</dbReference>
<dbReference type="Proteomes" id="UP000078084">
    <property type="component" value="Unassembled WGS sequence"/>
</dbReference>
<dbReference type="GeneID" id="99727112"/>
<dbReference type="EMBL" id="LBNE01000004">
    <property type="protein sequence ID" value="KKO71915.1"/>
    <property type="molecule type" value="Genomic_DNA"/>
</dbReference>
<dbReference type="InterPro" id="IPR043133">
    <property type="entry name" value="GTP-CH-I_C/QueF"/>
</dbReference>
<dbReference type="EMBL" id="SGWZ01000007">
    <property type="protein sequence ID" value="RZS64999.1"/>
    <property type="molecule type" value="Genomic_DNA"/>
</dbReference>
<dbReference type="InterPro" id="IPR029500">
    <property type="entry name" value="QueF"/>
</dbReference>
<feature type="binding site" evidence="5">
    <location>
        <begin position="86"/>
        <end position="87"/>
    </location>
    <ligand>
        <name>NADPH</name>
        <dbReference type="ChEBI" id="CHEBI:57783"/>
    </ligand>
</feature>
<keyword evidence="4 5" id="KW-0560">Oxidoreductase</keyword>
<feature type="active site" description="Thioimide intermediate" evidence="5">
    <location>
        <position position="186"/>
    </location>
</feature>
<dbReference type="InterPro" id="IPR029139">
    <property type="entry name" value="QueF_N"/>
</dbReference>